<comment type="caution">
    <text evidence="2">The sequence shown here is derived from an EMBL/GenBank/DDBJ whole genome shotgun (WGS) entry which is preliminary data.</text>
</comment>
<feature type="non-terminal residue" evidence="2">
    <location>
        <position position="1201"/>
    </location>
</feature>
<accession>A0A8S3Z9G7</accession>
<dbReference type="AlphaFoldDB" id="A0A8S3Z9G7"/>
<gene>
    <name evidence="2" type="ORF">CUNI_LOCUS9279</name>
</gene>
<evidence type="ECO:0000313" key="3">
    <source>
        <dbReference type="Proteomes" id="UP000678393"/>
    </source>
</evidence>
<organism evidence="2 3">
    <name type="scientific">Candidula unifasciata</name>
    <dbReference type="NCBI Taxonomy" id="100452"/>
    <lineage>
        <taxon>Eukaryota</taxon>
        <taxon>Metazoa</taxon>
        <taxon>Spiralia</taxon>
        <taxon>Lophotrochozoa</taxon>
        <taxon>Mollusca</taxon>
        <taxon>Gastropoda</taxon>
        <taxon>Heterobranchia</taxon>
        <taxon>Euthyneura</taxon>
        <taxon>Panpulmonata</taxon>
        <taxon>Eupulmonata</taxon>
        <taxon>Stylommatophora</taxon>
        <taxon>Helicina</taxon>
        <taxon>Helicoidea</taxon>
        <taxon>Geomitridae</taxon>
        <taxon>Candidula</taxon>
    </lineage>
</organism>
<sequence length="1201" mass="136538">TSVARETLEAPPGPVGAVLMNKVRKYLSNTGVQTEFHNLIRKLLSLEELPYNPYPGLAVRLRPFMEKFFMDKLSDDKIEYVLSVPLKQARPLDLFTVKGEATVWGLRSLLRVVDTSMLSRYQWLSDHIVPGYNDLYQKAEYTNQVLVALVGAAIFHGSFYQQVHIAQFRLEFLITGKLLDEAVSIFVNSVIMDVNRLRDSKKHILIGLNVPVLTTAAEKEDVWLLEFWDNQAIENHKDELMQKMSDATLGNKYILAECVFQLDPLKQVFVQGQKQYTLNFVEVIDGVKEESLSNFAEFPMASLHEGVFLHQLHAERYLAMFNPQLDMVDNANVHRASAKPAANLPGDASRKSSSVPEEDYLYIHRHVHQRLQKHNPRKARIDGFQLSDDPGSGPFAWQITGPIRSNLQKRIVGFHPWAQLFDIVYHMILLVLMERKTSDTPLLIELYKLCHSTAGRLHMLGERNKAVRALIRGFMNRMDAYRIRQFMIEYKDDIDSLLALSVHERSADLLAVGQVLSAQVTSVLDVSDSQLTTSSHLNMMVLLLRDQFHFLLATLMRISEDVFNWCPLLKEQIDKLHASFPESIPRPASNTRDPQAAGPRDLIPKTTYIKHGFEDDHIMKHENSTLVISKLVEKDPSYKIIAKESVLLRYVADTHLDETWEKFLEDLFQGKEPPENPYPSLVTTLRSCAMRVDLCFEPESSVLDRVLTKAARIVDADNFIFQLPDCEAFGPATAVALLDTEAYTTVLQCVQEYLVNKAYIHRKGPYRIGICLGVTGPAAFYGKMKPYLAQLDLHEHYYIQGPPGCETDAAQLFAVMIQKHVWELVSANHVPILGVFLGKDKIRWSWEEVINKKLGFFSEVEMVVLRKEPVYLKAYALFDGWRYAPVVKHFLLHYIQDGGLGTETFFYDDPAYFYSTVFSSPERAAFHYQNGGPPRGGNPLNSSNVRSVVSSMNQKLLQSRDRVDFMEAYRLLLIRSLISDDTDNVVSAWRMFHSMAGQAEYVASLAQSLAELTEFELEYSKFLSVEISQTDGSDVDTKTSTVSTQKLIPYPVNLGVISAMVKALLVKAQAVTEWRISMCALSLCQLVLYKIKNVVETDRTTGSMYPVIQEMTVTVLEEVSQIFTNIKSTMCNDVHNMSESARKTLTEISRAQTDRPTSVESLVLNQPQLFLQRPRAGQTILEDELLYQPKKGRSHRQAQKH</sequence>
<name>A0A8S3Z9G7_9EUPU</name>
<dbReference type="Proteomes" id="UP000678393">
    <property type="component" value="Unassembled WGS sequence"/>
</dbReference>
<protein>
    <submittedName>
        <fullName evidence="2">Uncharacterized protein</fullName>
    </submittedName>
</protein>
<dbReference type="EMBL" id="CAJHNH020001598">
    <property type="protein sequence ID" value="CAG5123721.1"/>
    <property type="molecule type" value="Genomic_DNA"/>
</dbReference>
<evidence type="ECO:0000256" key="1">
    <source>
        <dbReference type="SAM" id="MobiDB-lite"/>
    </source>
</evidence>
<keyword evidence="3" id="KW-1185">Reference proteome</keyword>
<evidence type="ECO:0000313" key="2">
    <source>
        <dbReference type="EMBL" id="CAG5123721.1"/>
    </source>
</evidence>
<dbReference type="OrthoDB" id="542946at2759"/>
<proteinExistence type="predicted"/>
<feature type="region of interest" description="Disordered" evidence="1">
    <location>
        <begin position="581"/>
        <end position="601"/>
    </location>
</feature>
<reference evidence="2" key="1">
    <citation type="submission" date="2021-04" db="EMBL/GenBank/DDBJ databases">
        <authorList>
            <consortium name="Molecular Ecology Group"/>
        </authorList>
    </citation>
    <scope>NUCLEOTIDE SEQUENCE</scope>
</reference>